<comment type="subcellular location">
    <subcellularLocation>
        <location evidence="1">Nucleus</location>
    </subcellularLocation>
</comment>
<dbReference type="EMBL" id="KZ821643">
    <property type="protein sequence ID" value="PYH64489.1"/>
    <property type="molecule type" value="Genomic_DNA"/>
</dbReference>
<keyword evidence="9" id="KW-1185">Reference proteome</keyword>
<feature type="domain" description="Zn(2)-C6 fungal-type" evidence="7">
    <location>
        <begin position="11"/>
        <end position="40"/>
    </location>
</feature>
<dbReference type="PROSITE" id="PS00463">
    <property type="entry name" value="ZN2_CY6_FUNGAL_1"/>
    <property type="match status" value="1"/>
</dbReference>
<evidence type="ECO:0000256" key="1">
    <source>
        <dbReference type="ARBA" id="ARBA00004123"/>
    </source>
</evidence>
<accession>A0A319AW77</accession>
<dbReference type="OrthoDB" id="435881at2759"/>
<dbReference type="SMART" id="SM00906">
    <property type="entry name" value="Fungal_trans"/>
    <property type="match status" value="1"/>
</dbReference>
<dbReference type="PANTHER" id="PTHR31001:SF91">
    <property type="entry name" value="ZN(II)2CYS6 TRANSCRIPTION FACTOR (EUROFUNG)"/>
    <property type="match status" value="1"/>
</dbReference>
<dbReference type="InterPro" id="IPR001138">
    <property type="entry name" value="Zn2Cys6_DnaBD"/>
</dbReference>
<evidence type="ECO:0000256" key="3">
    <source>
        <dbReference type="ARBA" id="ARBA00023015"/>
    </source>
</evidence>
<evidence type="ECO:0000313" key="8">
    <source>
        <dbReference type="EMBL" id="PYH64489.1"/>
    </source>
</evidence>
<dbReference type="GO" id="GO:0000981">
    <property type="term" value="F:DNA-binding transcription factor activity, RNA polymerase II-specific"/>
    <property type="evidence" value="ECO:0007669"/>
    <property type="project" value="InterPro"/>
</dbReference>
<evidence type="ECO:0000256" key="6">
    <source>
        <dbReference type="ARBA" id="ARBA00023242"/>
    </source>
</evidence>
<keyword evidence="4" id="KW-0238">DNA-binding</keyword>
<dbReference type="CDD" id="cd12148">
    <property type="entry name" value="fungal_TF_MHR"/>
    <property type="match status" value="1"/>
</dbReference>
<dbReference type="InterPro" id="IPR007219">
    <property type="entry name" value="XnlR_reg_dom"/>
</dbReference>
<dbReference type="InterPro" id="IPR036864">
    <property type="entry name" value="Zn2-C6_fun-type_DNA-bd_sf"/>
</dbReference>
<dbReference type="GO" id="GO:0005634">
    <property type="term" value="C:nucleus"/>
    <property type="evidence" value="ECO:0007669"/>
    <property type="project" value="UniProtKB-SubCell"/>
</dbReference>
<evidence type="ECO:0000256" key="4">
    <source>
        <dbReference type="ARBA" id="ARBA00023125"/>
    </source>
</evidence>
<name>A0A319AW77_ASPVC</name>
<dbReference type="CDD" id="cd00067">
    <property type="entry name" value="GAL4"/>
    <property type="match status" value="1"/>
</dbReference>
<evidence type="ECO:0000256" key="5">
    <source>
        <dbReference type="ARBA" id="ARBA00023163"/>
    </source>
</evidence>
<organism evidence="8 9">
    <name type="scientific">Aspergillus vadensis (strain CBS 113365 / IMI 142717 / IBT 24658)</name>
    <dbReference type="NCBI Taxonomy" id="1448311"/>
    <lineage>
        <taxon>Eukaryota</taxon>
        <taxon>Fungi</taxon>
        <taxon>Dikarya</taxon>
        <taxon>Ascomycota</taxon>
        <taxon>Pezizomycotina</taxon>
        <taxon>Eurotiomycetes</taxon>
        <taxon>Eurotiomycetidae</taxon>
        <taxon>Eurotiales</taxon>
        <taxon>Aspergillaceae</taxon>
        <taxon>Aspergillus</taxon>
        <taxon>Aspergillus subgen. Circumdati</taxon>
    </lineage>
</organism>
<dbReference type="PANTHER" id="PTHR31001">
    <property type="entry name" value="UNCHARACTERIZED TRANSCRIPTIONAL REGULATORY PROTEIN"/>
    <property type="match status" value="1"/>
</dbReference>
<dbReference type="InterPro" id="IPR050613">
    <property type="entry name" value="Sec_Metabolite_Reg"/>
</dbReference>
<dbReference type="GeneID" id="37217449"/>
<keyword evidence="3" id="KW-0805">Transcription regulation</keyword>
<evidence type="ECO:0000259" key="7">
    <source>
        <dbReference type="PROSITE" id="PS50048"/>
    </source>
</evidence>
<keyword evidence="6" id="KW-0539">Nucleus</keyword>
<reference evidence="8" key="1">
    <citation type="submission" date="2016-12" db="EMBL/GenBank/DDBJ databases">
        <title>The genomes of Aspergillus section Nigri reveals drivers in fungal speciation.</title>
        <authorList>
            <consortium name="DOE Joint Genome Institute"/>
            <person name="Vesth T.C."/>
            <person name="Nybo J."/>
            <person name="Theobald S."/>
            <person name="Brandl J."/>
            <person name="Frisvad J.C."/>
            <person name="Nielsen K.F."/>
            <person name="Lyhne E.K."/>
            <person name="Kogle M.E."/>
            <person name="Kuo A."/>
            <person name="Riley R."/>
            <person name="Clum A."/>
            <person name="Nolan M."/>
            <person name="Lipzen A."/>
            <person name="Salamov A."/>
            <person name="Henrissat B."/>
            <person name="Wiebenga A."/>
            <person name="De Vries R.P."/>
            <person name="Grigoriev I.V."/>
            <person name="Mortensen U.H."/>
            <person name="Andersen M.R."/>
            <person name="Baker S.E."/>
        </authorList>
    </citation>
    <scope>NUCLEOTIDE SEQUENCE [LARGE SCALE GENOMIC DNA]</scope>
    <source>
        <strain evidence="8">CBS 113365</strain>
    </source>
</reference>
<dbReference type="Pfam" id="PF00172">
    <property type="entry name" value="Zn_clus"/>
    <property type="match status" value="1"/>
</dbReference>
<dbReference type="PROSITE" id="PS50048">
    <property type="entry name" value="ZN2_CY6_FUNGAL_2"/>
    <property type="match status" value="1"/>
</dbReference>
<sequence length="600" mass="67469">MLRRTIASGRSCLECSRRKIKCDRSLPCSYCVKIKAACVYPPKRRQSRSPDSGSVSVTSRLDNIEDTLRVLSEDLGQIRNSLRHLVSFSASDATGDGEFLQTRPSLPHGKCVDTGLGSEIEAEPPIRANSALDSAKETIERQHPSPVTISILWHWYLDTVDPVLKTFHTPSVQKDILRVITEDTTVDVAKQCLLFAIYYSSVTSMSSTTCLDKLNEDRSTLLERYRNGVERALARVDLSSSLDITLLQAFTIYLTCLRLDSRGPTVKTHLSTAINMAYRMNLHRDGTTQRLSVLETETRRHLWWQLVTLDTRTAEDHNTTPYILKPSFTTQFPCIIVDAGLPSPSISNATTSCTFFQLLHYELISFTRRIIFSDTFNQANDYHILSPIHKHKAINDFRQSLETRYFSHCGSINPLEFITAATVQLFLVEMKLAVCKPGQNFRPICVEVLQRALALREHEQGQKWLWLVQRDIEWGMMELLLDDLCAEGVNEGREEAWRVVEQAYGNWEGDETEQETGKWAVIKASRTRALTVRGCASEVVVSKGLELVPDSYGPVPVEELAEGTVTGELPGDGTVCEWSMEAFEQYFLALGAGDGMSNVL</sequence>
<protein>
    <recommendedName>
        <fullName evidence="7">Zn(2)-C6 fungal-type domain-containing protein</fullName>
    </recommendedName>
</protein>
<dbReference type="Pfam" id="PF04082">
    <property type="entry name" value="Fungal_trans"/>
    <property type="match status" value="1"/>
</dbReference>
<gene>
    <name evidence="8" type="ORF">BO88DRAFT_491424</name>
</gene>
<keyword evidence="2" id="KW-0479">Metal-binding</keyword>
<dbReference type="SMART" id="SM00066">
    <property type="entry name" value="GAL4"/>
    <property type="match status" value="1"/>
</dbReference>
<dbReference type="GO" id="GO:0009893">
    <property type="term" value="P:positive regulation of metabolic process"/>
    <property type="evidence" value="ECO:0007669"/>
    <property type="project" value="UniProtKB-ARBA"/>
</dbReference>
<proteinExistence type="predicted"/>
<evidence type="ECO:0000256" key="2">
    <source>
        <dbReference type="ARBA" id="ARBA00022723"/>
    </source>
</evidence>
<dbReference type="Proteomes" id="UP000248405">
    <property type="component" value="Unassembled WGS sequence"/>
</dbReference>
<evidence type="ECO:0000313" key="9">
    <source>
        <dbReference type="Proteomes" id="UP000248405"/>
    </source>
</evidence>
<dbReference type="RefSeq" id="XP_025558283.1">
    <property type="nucleotide sequence ID" value="XM_025712857.1"/>
</dbReference>
<dbReference type="GO" id="GO:0003677">
    <property type="term" value="F:DNA binding"/>
    <property type="evidence" value="ECO:0007669"/>
    <property type="project" value="UniProtKB-KW"/>
</dbReference>
<keyword evidence="5" id="KW-0804">Transcription</keyword>
<dbReference type="GO" id="GO:0006351">
    <property type="term" value="P:DNA-templated transcription"/>
    <property type="evidence" value="ECO:0007669"/>
    <property type="project" value="InterPro"/>
</dbReference>
<dbReference type="Gene3D" id="4.10.240.10">
    <property type="entry name" value="Zn(2)-C6 fungal-type DNA-binding domain"/>
    <property type="match status" value="1"/>
</dbReference>
<dbReference type="SUPFAM" id="SSF57701">
    <property type="entry name" value="Zn2/Cys6 DNA-binding domain"/>
    <property type="match status" value="1"/>
</dbReference>
<dbReference type="GO" id="GO:0008270">
    <property type="term" value="F:zinc ion binding"/>
    <property type="evidence" value="ECO:0007669"/>
    <property type="project" value="InterPro"/>
</dbReference>
<dbReference type="AlphaFoldDB" id="A0A319AW77"/>